<dbReference type="PATRIC" id="fig|1173027.3.peg.2526"/>
<dbReference type="CDD" id="cd00082">
    <property type="entry name" value="HisKA"/>
    <property type="match status" value="1"/>
</dbReference>
<dbReference type="SUPFAM" id="SSF47384">
    <property type="entry name" value="Homodimeric domain of signal transducing histidine kinase"/>
    <property type="match status" value="1"/>
</dbReference>
<feature type="domain" description="Histidine kinase" evidence="16">
    <location>
        <begin position="642"/>
        <end position="872"/>
    </location>
</feature>
<keyword evidence="9" id="KW-0067">ATP-binding</keyword>
<dbReference type="SMART" id="SM00387">
    <property type="entry name" value="HATPase_c"/>
    <property type="match status" value="1"/>
</dbReference>
<dbReference type="SMART" id="SM00091">
    <property type="entry name" value="PAS"/>
    <property type="match status" value="5"/>
</dbReference>
<feature type="domain" description="PAS" evidence="18">
    <location>
        <begin position="12"/>
        <end position="60"/>
    </location>
</feature>
<dbReference type="InterPro" id="IPR035965">
    <property type="entry name" value="PAS-like_dom_sf"/>
</dbReference>
<evidence type="ECO:0000313" key="21">
    <source>
        <dbReference type="Proteomes" id="UP000010471"/>
    </source>
</evidence>
<feature type="coiled-coil region" evidence="15">
    <location>
        <begin position="102"/>
        <end position="129"/>
    </location>
</feature>
<dbReference type="Gene3D" id="1.10.287.130">
    <property type="match status" value="1"/>
</dbReference>
<keyword evidence="11" id="KW-0472">Membrane</keyword>
<dbReference type="PROSITE" id="PS50113">
    <property type="entry name" value="PAC"/>
    <property type="match status" value="3"/>
</dbReference>
<dbReference type="SMART" id="SM00448">
    <property type="entry name" value="REC"/>
    <property type="match status" value="1"/>
</dbReference>
<evidence type="ECO:0000256" key="12">
    <source>
        <dbReference type="ARBA" id="ARBA00023306"/>
    </source>
</evidence>
<dbReference type="NCBIfam" id="TIGR00229">
    <property type="entry name" value="sensory_box"/>
    <property type="match status" value="5"/>
</dbReference>
<dbReference type="InterPro" id="IPR004358">
    <property type="entry name" value="Sig_transdc_His_kin-like_C"/>
</dbReference>
<dbReference type="EMBL" id="CP003630">
    <property type="protein sequence ID" value="AFZ18118.1"/>
    <property type="molecule type" value="Genomic_DNA"/>
</dbReference>
<evidence type="ECO:0000256" key="7">
    <source>
        <dbReference type="ARBA" id="ARBA00022741"/>
    </source>
</evidence>
<dbReference type="Pfam" id="PF13426">
    <property type="entry name" value="PAS_9"/>
    <property type="match status" value="3"/>
</dbReference>
<keyword evidence="7" id="KW-0547">Nucleotide-binding</keyword>
<feature type="modified residue" description="4-aspartylphosphate" evidence="14">
    <location>
        <position position="947"/>
    </location>
</feature>
<proteinExistence type="inferred from homology"/>
<comment type="catalytic activity">
    <reaction evidence="1">
        <text>ATP + protein L-histidine = ADP + protein N-phospho-L-histidine.</text>
        <dbReference type="EC" id="2.7.13.3"/>
    </reaction>
</comment>
<keyword evidence="8" id="KW-0418">Kinase</keyword>
<dbReference type="InterPro" id="IPR001610">
    <property type="entry name" value="PAC"/>
</dbReference>
<evidence type="ECO:0000256" key="13">
    <source>
        <dbReference type="ARBA" id="ARBA00074306"/>
    </source>
</evidence>
<evidence type="ECO:0000259" key="16">
    <source>
        <dbReference type="PROSITE" id="PS50109"/>
    </source>
</evidence>
<evidence type="ECO:0000259" key="17">
    <source>
        <dbReference type="PROSITE" id="PS50110"/>
    </source>
</evidence>
<keyword evidence="12" id="KW-0131">Cell cycle</keyword>
<evidence type="ECO:0000256" key="14">
    <source>
        <dbReference type="PROSITE-ProRule" id="PRU00169"/>
    </source>
</evidence>
<dbReference type="GO" id="GO:0005524">
    <property type="term" value="F:ATP binding"/>
    <property type="evidence" value="ECO:0007669"/>
    <property type="project" value="UniProtKB-KW"/>
</dbReference>
<dbReference type="SMART" id="SM00388">
    <property type="entry name" value="HisKA"/>
    <property type="match status" value="1"/>
</dbReference>
<dbReference type="PROSITE" id="PS50112">
    <property type="entry name" value="PAS"/>
    <property type="match status" value="3"/>
</dbReference>
<evidence type="ECO:0000256" key="11">
    <source>
        <dbReference type="ARBA" id="ARBA00023136"/>
    </source>
</evidence>
<dbReference type="Gene3D" id="3.30.565.10">
    <property type="entry name" value="Histidine kinase-like ATPase, C-terminal domain"/>
    <property type="match status" value="1"/>
</dbReference>
<comment type="subcellular location">
    <subcellularLocation>
        <location evidence="2">Membrane</location>
    </subcellularLocation>
</comment>
<evidence type="ECO:0000256" key="5">
    <source>
        <dbReference type="ARBA" id="ARBA00022553"/>
    </source>
</evidence>
<evidence type="ECO:0000256" key="1">
    <source>
        <dbReference type="ARBA" id="ARBA00000085"/>
    </source>
</evidence>
<dbReference type="PROSITE" id="PS50110">
    <property type="entry name" value="RESPONSE_REGULATORY"/>
    <property type="match status" value="1"/>
</dbReference>
<dbReference type="AlphaFoldDB" id="K9WD33"/>
<dbReference type="CDD" id="cd16922">
    <property type="entry name" value="HATPase_EvgS-ArcB-TorS-like"/>
    <property type="match status" value="1"/>
</dbReference>
<dbReference type="PRINTS" id="PR00344">
    <property type="entry name" value="BCTRLSENSOR"/>
</dbReference>
<dbReference type="eggNOG" id="COG4251">
    <property type="taxonomic scope" value="Bacteria"/>
</dbReference>
<keyword evidence="10" id="KW-0902">Two-component regulatory system</keyword>
<dbReference type="eggNOG" id="COG0784">
    <property type="taxonomic scope" value="Bacteria"/>
</dbReference>
<evidence type="ECO:0000256" key="2">
    <source>
        <dbReference type="ARBA" id="ARBA00004370"/>
    </source>
</evidence>
<dbReference type="InterPro" id="IPR000700">
    <property type="entry name" value="PAS-assoc_C"/>
</dbReference>
<dbReference type="InterPro" id="IPR036097">
    <property type="entry name" value="HisK_dim/P_sf"/>
</dbReference>
<dbReference type="RefSeq" id="WP_015182268.1">
    <property type="nucleotide sequence ID" value="NC_019738.1"/>
</dbReference>
<evidence type="ECO:0000256" key="4">
    <source>
        <dbReference type="ARBA" id="ARBA00012438"/>
    </source>
</evidence>
<dbReference type="Gene3D" id="3.40.50.2300">
    <property type="match status" value="1"/>
</dbReference>
<accession>K9WD33</accession>
<dbReference type="SMART" id="SM00086">
    <property type="entry name" value="PAC"/>
    <property type="match status" value="3"/>
</dbReference>
<feature type="domain" description="PAS" evidence="18">
    <location>
        <begin position="499"/>
        <end position="570"/>
    </location>
</feature>
<protein>
    <recommendedName>
        <fullName evidence="13">Circadian input-output histidine kinase CikA</fullName>
        <ecNumber evidence="4">2.7.13.3</ecNumber>
    </recommendedName>
</protein>
<dbReference type="Pfam" id="PF00512">
    <property type="entry name" value="HisKA"/>
    <property type="match status" value="1"/>
</dbReference>
<keyword evidence="6" id="KW-0808">Transferase</keyword>
<dbReference type="InterPro" id="IPR036890">
    <property type="entry name" value="HATPase_C_sf"/>
</dbReference>
<feature type="domain" description="Response regulatory" evidence="17">
    <location>
        <begin position="898"/>
        <end position="1014"/>
    </location>
</feature>
<feature type="domain" description="PAS" evidence="18">
    <location>
        <begin position="119"/>
        <end position="193"/>
    </location>
</feature>
<dbReference type="CDD" id="cd00130">
    <property type="entry name" value="PAS"/>
    <property type="match status" value="3"/>
</dbReference>
<dbReference type="InterPro" id="IPR001789">
    <property type="entry name" value="Sig_transdc_resp-reg_receiver"/>
</dbReference>
<dbReference type="InterPro" id="IPR003594">
    <property type="entry name" value="HATPase_dom"/>
</dbReference>
<dbReference type="SUPFAM" id="SSF55874">
    <property type="entry name" value="ATPase domain of HSP90 chaperone/DNA topoisomerase II/histidine kinase"/>
    <property type="match status" value="1"/>
</dbReference>
<name>K9WD33_9CYAN</name>
<dbReference type="Pfam" id="PF00072">
    <property type="entry name" value="Response_reg"/>
    <property type="match status" value="1"/>
</dbReference>
<dbReference type="Proteomes" id="UP000010471">
    <property type="component" value="Chromosome"/>
</dbReference>
<dbReference type="KEGG" id="mic:Mic7113_2312"/>
<dbReference type="SUPFAM" id="SSF55785">
    <property type="entry name" value="PYP-like sensor domain (PAS domain)"/>
    <property type="match status" value="5"/>
</dbReference>
<gene>
    <name evidence="20" type="ORF">Mic7113_2312</name>
</gene>
<dbReference type="eggNOG" id="COG2202">
    <property type="taxonomic scope" value="Bacteria"/>
</dbReference>
<dbReference type="CDD" id="cd17546">
    <property type="entry name" value="REC_hyHK_CKI1_RcsC-like"/>
    <property type="match status" value="1"/>
</dbReference>
<evidence type="ECO:0000256" key="3">
    <source>
        <dbReference type="ARBA" id="ARBA00006402"/>
    </source>
</evidence>
<evidence type="ECO:0000259" key="18">
    <source>
        <dbReference type="PROSITE" id="PS50112"/>
    </source>
</evidence>
<feature type="domain" description="PAC" evidence="19">
    <location>
        <begin position="449"/>
        <end position="502"/>
    </location>
</feature>
<evidence type="ECO:0000256" key="9">
    <source>
        <dbReference type="ARBA" id="ARBA00022840"/>
    </source>
</evidence>
<dbReference type="PANTHER" id="PTHR45339:SF1">
    <property type="entry name" value="HYBRID SIGNAL TRANSDUCTION HISTIDINE KINASE J"/>
    <property type="match status" value="1"/>
</dbReference>
<evidence type="ECO:0000259" key="19">
    <source>
        <dbReference type="PROSITE" id="PS50113"/>
    </source>
</evidence>
<dbReference type="EC" id="2.7.13.3" evidence="4"/>
<sequence length="1113" mass="126007">MAGGVCLIRATDNTIVYANPKFESLFGYALGELNGKPVHVINYEETDQSAEQTSLAIIRQLHQYGEETYEVHNVKKDGTPFWCRAHTSVFEHSEYGTVYVAVQEDITEYKQAEQALRESEERFRAIFNQTFQFVGLLKPDGTLLEANQTALDFGGFTRSQVINRPFWEARWWAISTETQKQLKAAIARAAKGEFVRYEVDVLGEGDRVATIDFSLRPIFDDAGRVKLLIPEGRDISDRKLAELELIRSRDEREAIFNESTDAIFLVDSETTLTLDCNRRAIELFEASSKDQLLGTEGQNLQKHQFTPEELAVIVEEINTQGFWSREIEYVTKTGKTFWGNLAAKQITVAGKRMNLVRVTDVSDRKASEEALKQSELTLRSFFESRSMLMGIVELHDDNILHISDNQLTAEFFGTTSEAMQNRFATDLGVPQASIQMWMNHYRQAEQIQAAVEFEYPHQTPNNQRWLSASVCPIAVSPSGHPRFSYIVQDITQRKRAEESLRRYERIVSATTDSMCLMDRNYTYQLVNQAYLTLHNKQSDEIIGHSVREFLGVELFETLLKPRLDQCLAGEVVSFQMWLDYPTTGRQFLGITYAPYFEADNTISGLVVSIRNLTDLKQAELELQRAKEAAEVANRAKSLFLASMSHELRTPLNIMLGFTQVMNRDSSLTSEQRESLQIINRSGHHLLALINDVLDLSKIEAGRLTLDESSFDLISLLRSLREMFNQKAESKGLQLHLEIASDVPQYVSADPNKLRQVLINLLGNAIKFTQKGSVSLKVKTKNEKEKTEPRKNLDKLACLTFEVSDTGVGIDPNEINSIFDAFVQTQSGKVAPEGTGLGLAISRKFVRLMGGDITVRSTLGEGSRFRFEIPVRLALASDVTPTQHQRQVIGLAPGQPPYRILVADDQAENRQLLVRLLTPLGLEVQEAKNGEEAVILWQQWQPHLIWMDIRMPQMDGYEATQRIRSSVEGQATIIIALTAHVSSRDRTLALSAGCNDFISKPFQEETLFAKMAEYLGLRYVYAQNDQPSITSHDDHLPAQADVLTAQNLSVMPLDWITQLHQAAQLCDDEEIFHLIEQIPSEQAFLIAHLRRLAHDFQFQPIVKLIQVDSRLTNI</sequence>
<keyword evidence="15" id="KW-0175">Coiled coil</keyword>
<evidence type="ECO:0000256" key="15">
    <source>
        <dbReference type="SAM" id="Coils"/>
    </source>
</evidence>
<reference evidence="20 21" key="1">
    <citation type="submission" date="2012-06" db="EMBL/GenBank/DDBJ databases">
        <title>Finished chromosome of genome of Microcoleus sp. PCC 7113.</title>
        <authorList>
            <consortium name="US DOE Joint Genome Institute"/>
            <person name="Gugger M."/>
            <person name="Coursin T."/>
            <person name="Rippka R."/>
            <person name="Tandeau De Marsac N."/>
            <person name="Huntemann M."/>
            <person name="Wei C.-L."/>
            <person name="Han J."/>
            <person name="Detter J.C."/>
            <person name="Han C."/>
            <person name="Tapia R."/>
            <person name="Chen A."/>
            <person name="Kyrpides N."/>
            <person name="Mavromatis K."/>
            <person name="Markowitz V."/>
            <person name="Szeto E."/>
            <person name="Ivanova N."/>
            <person name="Pagani I."/>
            <person name="Pati A."/>
            <person name="Goodwin L."/>
            <person name="Nordberg H.P."/>
            <person name="Cantor M.N."/>
            <person name="Hua S.X."/>
            <person name="Woyke T."/>
            <person name="Kerfeld C.A."/>
        </authorList>
    </citation>
    <scope>NUCLEOTIDE SEQUENCE [LARGE SCALE GENOMIC DNA]</scope>
    <source>
        <strain evidence="20 21">PCC 7113</strain>
    </source>
</reference>
<dbReference type="GO" id="GO:0000155">
    <property type="term" value="F:phosphorelay sensor kinase activity"/>
    <property type="evidence" value="ECO:0007669"/>
    <property type="project" value="InterPro"/>
</dbReference>
<comment type="similarity">
    <text evidence="3">In the N-terminal section; belongs to the phytochrome family.</text>
</comment>
<keyword evidence="5 14" id="KW-0597">Phosphoprotein</keyword>
<dbReference type="SUPFAM" id="SSF52172">
    <property type="entry name" value="CheY-like"/>
    <property type="match status" value="1"/>
</dbReference>
<dbReference type="FunFam" id="3.30.450.20:FF:000155">
    <property type="entry name" value="Sensor histidine kinase TodS"/>
    <property type="match status" value="1"/>
</dbReference>
<dbReference type="Pfam" id="PF02518">
    <property type="entry name" value="HATPase_c"/>
    <property type="match status" value="1"/>
</dbReference>
<dbReference type="InterPro" id="IPR000014">
    <property type="entry name" value="PAS"/>
</dbReference>
<dbReference type="PROSITE" id="PS50109">
    <property type="entry name" value="HIS_KIN"/>
    <property type="match status" value="1"/>
</dbReference>
<evidence type="ECO:0000313" key="20">
    <source>
        <dbReference type="EMBL" id="AFZ18118.1"/>
    </source>
</evidence>
<dbReference type="PANTHER" id="PTHR45339">
    <property type="entry name" value="HYBRID SIGNAL TRANSDUCTION HISTIDINE KINASE J"/>
    <property type="match status" value="1"/>
</dbReference>
<dbReference type="Pfam" id="PF08448">
    <property type="entry name" value="PAS_4"/>
    <property type="match status" value="2"/>
</dbReference>
<dbReference type="Gene3D" id="3.30.450.20">
    <property type="entry name" value="PAS domain"/>
    <property type="match status" value="5"/>
</dbReference>
<evidence type="ECO:0000256" key="8">
    <source>
        <dbReference type="ARBA" id="ARBA00022777"/>
    </source>
</evidence>
<dbReference type="FunFam" id="3.30.565.10:FF:000010">
    <property type="entry name" value="Sensor histidine kinase RcsC"/>
    <property type="match status" value="1"/>
</dbReference>
<evidence type="ECO:0000256" key="10">
    <source>
        <dbReference type="ARBA" id="ARBA00023012"/>
    </source>
</evidence>
<dbReference type="InterPro" id="IPR003661">
    <property type="entry name" value="HisK_dim/P_dom"/>
</dbReference>
<keyword evidence="21" id="KW-1185">Reference proteome</keyword>
<dbReference type="FunFam" id="1.10.287.130:FF:000038">
    <property type="entry name" value="Sensory transduction histidine kinase"/>
    <property type="match status" value="1"/>
</dbReference>
<feature type="domain" description="PAC" evidence="19">
    <location>
        <begin position="195"/>
        <end position="247"/>
    </location>
</feature>
<dbReference type="InterPro" id="IPR005467">
    <property type="entry name" value="His_kinase_dom"/>
</dbReference>
<dbReference type="HOGENOM" id="CLU_000445_114_51_3"/>
<evidence type="ECO:0000256" key="6">
    <source>
        <dbReference type="ARBA" id="ARBA00022679"/>
    </source>
</evidence>
<dbReference type="InterPro" id="IPR011006">
    <property type="entry name" value="CheY-like_superfamily"/>
</dbReference>
<feature type="domain" description="PAC" evidence="19">
    <location>
        <begin position="67"/>
        <end position="118"/>
    </location>
</feature>
<dbReference type="InterPro" id="IPR013656">
    <property type="entry name" value="PAS_4"/>
</dbReference>
<organism evidence="20 21">
    <name type="scientific">Allocoleopsis franciscana PCC 7113</name>
    <dbReference type="NCBI Taxonomy" id="1173027"/>
    <lineage>
        <taxon>Bacteria</taxon>
        <taxon>Bacillati</taxon>
        <taxon>Cyanobacteriota</taxon>
        <taxon>Cyanophyceae</taxon>
        <taxon>Coleofasciculales</taxon>
        <taxon>Coleofasciculaceae</taxon>
        <taxon>Allocoleopsis</taxon>
        <taxon>Allocoleopsis franciscana</taxon>
    </lineage>
</organism>
<dbReference type="STRING" id="1173027.Mic7113_2312"/>
<dbReference type="GO" id="GO:0016020">
    <property type="term" value="C:membrane"/>
    <property type="evidence" value="ECO:0007669"/>
    <property type="project" value="UniProtKB-SubCell"/>
</dbReference>